<dbReference type="RefSeq" id="WP_013210541.1">
    <property type="nucleotide sequence ID" value="NZ_CP022760.1"/>
</dbReference>
<reference evidence="3 4" key="1">
    <citation type="submission" date="2017-08" db="EMBL/GenBank/DDBJ databases">
        <title>Genome sequences of Ralstonia solanacearum Species Complex (RSSC) isolated from Potato bacterial wilts in Korea.</title>
        <authorList>
            <person name="Cho H."/>
            <person name="Song E.-S."/>
            <person name="Lee Y.K."/>
            <person name="Lee S."/>
            <person name="Lee S.-W."/>
            <person name="Jo A."/>
            <person name="Kim J.-G."/>
            <person name="Hwang I."/>
        </authorList>
    </citation>
    <scope>NUCLEOTIDE SEQUENCE [LARGE SCALE GENOMIC DNA]</scope>
    <source>
        <strain evidence="3 4">T98</strain>
        <plasmid evidence="3 4">unnamed</plasmid>
    </source>
</reference>
<dbReference type="CDD" id="cd08899">
    <property type="entry name" value="SRPBCC_CalC_Aha1-like_6"/>
    <property type="match status" value="1"/>
</dbReference>
<proteinExistence type="inferred from homology"/>
<evidence type="ECO:0000313" key="4">
    <source>
        <dbReference type="Proteomes" id="UP000261758"/>
    </source>
</evidence>
<dbReference type="EMBL" id="CP022760">
    <property type="protein sequence ID" value="AXV84490.1"/>
    <property type="molecule type" value="Genomic_DNA"/>
</dbReference>
<dbReference type="Gene3D" id="3.30.530.20">
    <property type="match status" value="1"/>
</dbReference>
<dbReference type="InterPro" id="IPR013538">
    <property type="entry name" value="ASHA1/2-like_C"/>
</dbReference>
<comment type="similarity">
    <text evidence="1">Belongs to the AHA1 family.</text>
</comment>
<evidence type="ECO:0000313" key="3">
    <source>
        <dbReference type="EMBL" id="AXV84490.1"/>
    </source>
</evidence>
<dbReference type="SUPFAM" id="SSF55961">
    <property type="entry name" value="Bet v1-like"/>
    <property type="match status" value="1"/>
</dbReference>
<sequence length="180" mass="20079">MDDYGNVIATDTVRLERVLPGPIERVWSYLVESDKRAQWLASGEIEPRVGGSVKHVFHNAKLTGHDDPAPPELAAYGGEHVMLGRVTAYEPPRLLAYTWTSHSTGGPSEVRFELTAQGNKVHLLLTHTRLPGRDAMVSVSGGWHAHLGVLADRLGQREPASFWPAFARLRDEYERRIPRP</sequence>
<gene>
    <name evidence="3" type="ORF">CJO77_23715</name>
</gene>
<dbReference type="AlphaFoldDB" id="A0AAD0SDQ3"/>
<name>A0AAD0SDQ3_RALSL</name>
<keyword evidence="3" id="KW-0614">Plasmid</keyword>
<protein>
    <submittedName>
        <fullName evidence="3">ATPase</fullName>
    </submittedName>
</protein>
<dbReference type="Proteomes" id="UP000261758">
    <property type="component" value="Plasmid unnamed"/>
</dbReference>
<dbReference type="Pfam" id="PF08327">
    <property type="entry name" value="AHSA1"/>
    <property type="match status" value="1"/>
</dbReference>
<dbReference type="InterPro" id="IPR023393">
    <property type="entry name" value="START-like_dom_sf"/>
</dbReference>
<organism evidence="3 4">
    <name type="scientific">Ralstonia solanacearum</name>
    <name type="common">Pseudomonas solanacearum</name>
    <dbReference type="NCBI Taxonomy" id="305"/>
    <lineage>
        <taxon>Bacteria</taxon>
        <taxon>Pseudomonadati</taxon>
        <taxon>Pseudomonadota</taxon>
        <taxon>Betaproteobacteria</taxon>
        <taxon>Burkholderiales</taxon>
        <taxon>Burkholderiaceae</taxon>
        <taxon>Ralstonia</taxon>
        <taxon>Ralstonia solanacearum species complex</taxon>
    </lineage>
</organism>
<evidence type="ECO:0000259" key="2">
    <source>
        <dbReference type="Pfam" id="PF08327"/>
    </source>
</evidence>
<accession>A0AAD0SDQ3</accession>
<evidence type="ECO:0000256" key="1">
    <source>
        <dbReference type="ARBA" id="ARBA00006817"/>
    </source>
</evidence>
<feature type="domain" description="Activator of Hsp90 ATPase homologue 1/2-like C-terminal" evidence="2">
    <location>
        <begin position="22"/>
        <end position="154"/>
    </location>
</feature>
<geneLocation type="plasmid" evidence="3 4">
    <name>unnamed</name>
</geneLocation>